<dbReference type="PANTHER" id="PTHR13904">
    <property type="entry name" value="PRE-MRNA SPLICING FACTOR PRP31"/>
    <property type="match status" value="1"/>
</dbReference>
<keyword evidence="8" id="KW-0687">Ribonucleoprotein</keyword>
<dbReference type="Gene3D" id="1.10.246.90">
    <property type="entry name" value="Nop domain"/>
    <property type="match status" value="1"/>
</dbReference>
<comment type="similarity">
    <text evidence="2">Belongs to the PRP31 family.</text>
</comment>
<keyword evidence="3" id="KW-0507">mRNA processing</keyword>
<protein>
    <submittedName>
        <fullName evidence="11">U4/U6-U5 snRNP complex subunit prp31</fullName>
    </submittedName>
</protein>
<dbReference type="InterPro" id="IPR042239">
    <property type="entry name" value="Nop_C"/>
</dbReference>
<keyword evidence="6" id="KW-0508">mRNA splicing</keyword>
<dbReference type="Pfam" id="PF01798">
    <property type="entry name" value="Nop"/>
    <property type="match status" value="1"/>
</dbReference>
<dbReference type="PROSITE" id="PS51358">
    <property type="entry name" value="NOP"/>
    <property type="match status" value="1"/>
</dbReference>
<evidence type="ECO:0000313" key="12">
    <source>
        <dbReference type="Proteomes" id="UP001527925"/>
    </source>
</evidence>
<dbReference type="PANTHER" id="PTHR13904:SF0">
    <property type="entry name" value="U4_U6 SMALL NUCLEAR RIBONUCLEOPROTEIN PRP31"/>
    <property type="match status" value="1"/>
</dbReference>
<dbReference type="Proteomes" id="UP001527925">
    <property type="component" value="Unassembled WGS sequence"/>
</dbReference>
<name>A0ABR4NCY5_9FUNG</name>
<gene>
    <name evidence="11" type="primary">PRP31</name>
    <name evidence="11" type="ORF">HK105_203030</name>
</gene>
<feature type="region of interest" description="Disordered" evidence="9">
    <location>
        <begin position="1"/>
        <end position="66"/>
    </location>
</feature>
<comment type="subcellular location">
    <subcellularLocation>
        <location evidence="1">Nucleus</location>
    </subcellularLocation>
</comment>
<dbReference type="SUPFAM" id="SSF89124">
    <property type="entry name" value="Nop domain"/>
    <property type="match status" value="1"/>
</dbReference>
<dbReference type="InterPro" id="IPR002687">
    <property type="entry name" value="Nop_dom"/>
</dbReference>
<feature type="compositionally biased region" description="Acidic residues" evidence="9">
    <location>
        <begin position="40"/>
        <end position="61"/>
    </location>
</feature>
<keyword evidence="5" id="KW-0694">RNA-binding</keyword>
<dbReference type="SMART" id="SM00931">
    <property type="entry name" value="NOSIC"/>
    <property type="match status" value="1"/>
</dbReference>
<reference evidence="11 12" key="1">
    <citation type="submission" date="2023-09" db="EMBL/GenBank/DDBJ databases">
        <title>Pangenome analysis of Batrachochytrium dendrobatidis and related Chytrids.</title>
        <authorList>
            <person name="Yacoub M.N."/>
            <person name="Stajich J.E."/>
            <person name="James T.Y."/>
        </authorList>
    </citation>
    <scope>NUCLEOTIDE SEQUENCE [LARGE SCALE GENOMIC DNA]</scope>
    <source>
        <strain evidence="11 12">JEL0888</strain>
    </source>
</reference>
<evidence type="ECO:0000256" key="1">
    <source>
        <dbReference type="ARBA" id="ARBA00004123"/>
    </source>
</evidence>
<dbReference type="Pfam" id="PF09785">
    <property type="entry name" value="Prp31_C"/>
    <property type="match status" value="1"/>
</dbReference>
<evidence type="ECO:0000256" key="6">
    <source>
        <dbReference type="ARBA" id="ARBA00023187"/>
    </source>
</evidence>
<dbReference type="InterPro" id="IPR027105">
    <property type="entry name" value="Prp31"/>
</dbReference>
<evidence type="ECO:0000313" key="11">
    <source>
        <dbReference type="EMBL" id="KAL2917366.1"/>
    </source>
</evidence>
<accession>A0ABR4NCY5</accession>
<evidence type="ECO:0000256" key="3">
    <source>
        <dbReference type="ARBA" id="ARBA00022664"/>
    </source>
</evidence>
<evidence type="ECO:0000256" key="8">
    <source>
        <dbReference type="ARBA" id="ARBA00023274"/>
    </source>
</evidence>
<organism evidence="11 12">
    <name type="scientific">Polyrhizophydium stewartii</name>
    <dbReference type="NCBI Taxonomy" id="2732419"/>
    <lineage>
        <taxon>Eukaryota</taxon>
        <taxon>Fungi</taxon>
        <taxon>Fungi incertae sedis</taxon>
        <taxon>Chytridiomycota</taxon>
        <taxon>Chytridiomycota incertae sedis</taxon>
        <taxon>Chytridiomycetes</taxon>
        <taxon>Rhizophydiales</taxon>
        <taxon>Rhizophydiales incertae sedis</taxon>
        <taxon>Polyrhizophydium</taxon>
    </lineage>
</organism>
<proteinExistence type="inferred from homology"/>
<evidence type="ECO:0000256" key="7">
    <source>
        <dbReference type="ARBA" id="ARBA00023242"/>
    </source>
</evidence>
<dbReference type="Gene3D" id="1.10.287.4070">
    <property type="match status" value="1"/>
</dbReference>
<feature type="compositionally biased region" description="Acidic residues" evidence="9">
    <location>
        <begin position="1"/>
        <end position="18"/>
    </location>
</feature>
<evidence type="ECO:0000256" key="5">
    <source>
        <dbReference type="ARBA" id="ARBA00022884"/>
    </source>
</evidence>
<evidence type="ECO:0000256" key="9">
    <source>
        <dbReference type="SAM" id="MobiDB-lite"/>
    </source>
</evidence>
<keyword evidence="7" id="KW-0539">Nucleus</keyword>
<dbReference type="EMBL" id="JADGIZ020000011">
    <property type="protein sequence ID" value="KAL2917366.1"/>
    <property type="molecule type" value="Genomic_DNA"/>
</dbReference>
<feature type="domain" description="Nop" evidence="10">
    <location>
        <begin position="247"/>
        <end position="365"/>
    </location>
</feature>
<dbReference type="InterPro" id="IPR036070">
    <property type="entry name" value="Nop_dom_sf"/>
</dbReference>
<feature type="compositionally biased region" description="Basic residues" evidence="9">
    <location>
        <begin position="383"/>
        <end position="395"/>
    </location>
</feature>
<comment type="caution">
    <text evidence="11">The sequence shown here is derived from an EMBL/GenBank/DDBJ whole genome shotgun (WGS) entry which is preliminary data.</text>
</comment>
<evidence type="ECO:0000256" key="2">
    <source>
        <dbReference type="ARBA" id="ARBA00005572"/>
    </source>
</evidence>
<dbReference type="InterPro" id="IPR019175">
    <property type="entry name" value="Prp31_C"/>
</dbReference>
<evidence type="ECO:0000256" key="4">
    <source>
        <dbReference type="ARBA" id="ARBA00022728"/>
    </source>
</evidence>
<dbReference type="InterPro" id="IPR012976">
    <property type="entry name" value="NOSIC"/>
</dbReference>
<evidence type="ECO:0000259" key="10">
    <source>
        <dbReference type="PROSITE" id="PS51358"/>
    </source>
</evidence>
<feature type="region of interest" description="Disordered" evidence="9">
    <location>
        <begin position="367"/>
        <end position="396"/>
    </location>
</feature>
<keyword evidence="4" id="KW-0747">Spliceosome</keyword>
<keyword evidence="12" id="KW-1185">Reference proteome</keyword>
<sequence>MDAELLADLDELGDEFDDAGAGASGKDTAYGLGGGGAGGDDVEDDEDDDDDDMESEADDEAAESRQAAHNALLESLKGTKDVRGVLKVFGSRQLKDLLQKISGFLGRERLPEHNTGPVEEDPEFHALVQANSLIVDLENEVVLVNRFIRDHYAPRFPELESLVLNPVEYARTVKMIGNEEDLANLDLKSFLPSATIMVITVTATTTNGRQLAPDELARVMKACDVALDLDAARRQIIDYIGSRMGFLAPNLATLLGTGVAAKLMCQAGGLTALSKIPACNILVLGAQKKTNTGLSNISMGKHAGVVYQCDLVQQMPDDLRRKAARLVAAKCALASRVDCARESITGLLGQQYRTELEKKIELILQPPPGKKTKALPVPDDGPRKRRGGRRVRKAKERLAQTDLRKAQNRMAFGEPEEEVGFDGEETIGLGMIGKQTGKVRGIQADKRVKVTVSKRHRAVASHSAHTSGLSSSVAFTPIKGIELENPEIAAQRAKEASTNKYFSGKFFAAPAKK</sequence>